<evidence type="ECO:0000256" key="3">
    <source>
        <dbReference type="ARBA" id="ARBA00023002"/>
    </source>
</evidence>
<keyword evidence="3" id="KW-0560">Oxidoreductase</keyword>
<dbReference type="PANTHER" id="PTHR23026:SF90">
    <property type="entry name" value="IODOTYROSINE DEIODINASE 1"/>
    <property type="match status" value="1"/>
</dbReference>
<evidence type="ECO:0000313" key="5">
    <source>
        <dbReference type="EMBL" id="MCG2623401.1"/>
    </source>
</evidence>
<dbReference type="InterPro" id="IPR029479">
    <property type="entry name" value="Nitroreductase"/>
</dbReference>
<dbReference type="EMBL" id="JAKLTQ010000013">
    <property type="protein sequence ID" value="MCG2623401.1"/>
    <property type="molecule type" value="Genomic_DNA"/>
</dbReference>
<feature type="domain" description="Nitroreductase" evidence="4">
    <location>
        <begin position="14"/>
        <end position="194"/>
    </location>
</feature>
<proteinExistence type="predicted"/>
<keyword evidence="6" id="KW-1185">Reference proteome</keyword>
<comment type="caution">
    <text evidence="5">The sequence shown here is derived from an EMBL/GenBank/DDBJ whole genome shotgun (WGS) entry which is preliminary data.</text>
</comment>
<dbReference type="RefSeq" id="WP_237822674.1">
    <property type="nucleotide sequence ID" value="NZ_JAKLTQ010000013.1"/>
</dbReference>
<evidence type="ECO:0000259" key="4">
    <source>
        <dbReference type="Pfam" id="PF00881"/>
    </source>
</evidence>
<name>A0ABS9L9N6_9MICC</name>
<dbReference type="PANTHER" id="PTHR23026">
    <property type="entry name" value="NADPH NITROREDUCTASE"/>
    <property type="match status" value="1"/>
</dbReference>
<sequence length="240" mass="26631">MPITDFETVLTTTRAVRRRLDFDRPVPASVLHECLGLALQAPTGGDAEDWRFVLVNDPETRQAIGAEYLRIFDAKIRPRMPMLRQGATMRTQAPAHLDEAVQRRRAKIYENAAYLAENIGRAPWLVLACATRPDSDARIRSAIYGSVFPAVWSFQLALRSRGLGSVITTLHLREPEGVTRILRIPDGVTQCALLPVAYTLGTDFRAAARKPVEDVTFLNHWDHPAGDLVSGTEPLGANHD</sequence>
<evidence type="ECO:0000256" key="1">
    <source>
        <dbReference type="ARBA" id="ARBA00022630"/>
    </source>
</evidence>
<gene>
    <name evidence="5" type="ORF">LVY72_16005</name>
</gene>
<dbReference type="SUPFAM" id="SSF55469">
    <property type="entry name" value="FMN-dependent nitroreductase-like"/>
    <property type="match status" value="1"/>
</dbReference>
<dbReference type="Proteomes" id="UP001165368">
    <property type="component" value="Unassembled WGS sequence"/>
</dbReference>
<keyword evidence="1" id="KW-0285">Flavoprotein</keyword>
<accession>A0ABS9L9N6</accession>
<keyword evidence="2" id="KW-0288">FMN</keyword>
<dbReference type="Pfam" id="PF00881">
    <property type="entry name" value="Nitroreductase"/>
    <property type="match status" value="1"/>
</dbReference>
<dbReference type="CDD" id="cd02062">
    <property type="entry name" value="Nitro_FMN_reductase"/>
    <property type="match status" value="1"/>
</dbReference>
<evidence type="ECO:0000313" key="6">
    <source>
        <dbReference type="Proteomes" id="UP001165368"/>
    </source>
</evidence>
<dbReference type="Gene3D" id="3.40.109.10">
    <property type="entry name" value="NADH Oxidase"/>
    <property type="match status" value="1"/>
</dbReference>
<dbReference type="InterPro" id="IPR000415">
    <property type="entry name" value="Nitroreductase-like"/>
</dbReference>
<protein>
    <submittedName>
        <fullName evidence="5">Nitroreductase family protein</fullName>
    </submittedName>
</protein>
<dbReference type="InterPro" id="IPR050627">
    <property type="entry name" value="Nitroreductase/BluB"/>
</dbReference>
<evidence type="ECO:0000256" key="2">
    <source>
        <dbReference type="ARBA" id="ARBA00022643"/>
    </source>
</evidence>
<reference evidence="5" key="1">
    <citation type="submission" date="2022-01" db="EMBL/GenBank/DDBJ databases">
        <authorList>
            <person name="Jo J.-H."/>
            <person name="Im W.-T."/>
        </authorList>
    </citation>
    <scope>NUCLEOTIDE SEQUENCE</scope>
    <source>
        <strain evidence="5">I2-34</strain>
    </source>
</reference>
<organism evidence="5 6">
    <name type="scientific">Arthrobacter hankyongi</name>
    <dbReference type="NCBI Taxonomy" id="2904801"/>
    <lineage>
        <taxon>Bacteria</taxon>
        <taxon>Bacillati</taxon>
        <taxon>Actinomycetota</taxon>
        <taxon>Actinomycetes</taxon>
        <taxon>Micrococcales</taxon>
        <taxon>Micrococcaceae</taxon>
        <taxon>Arthrobacter</taxon>
    </lineage>
</organism>